<dbReference type="AlphaFoldDB" id="A0A7W3YDS7"/>
<reference evidence="2 3" key="1">
    <citation type="submission" date="2020-07" db="EMBL/GenBank/DDBJ databases">
        <authorList>
            <person name="Xu S."/>
            <person name="Li A."/>
        </authorList>
    </citation>
    <scope>NUCLEOTIDE SEQUENCE [LARGE SCALE GENOMIC DNA]</scope>
    <source>
        <strain evidence="2 3">SG-8</strain>
    </source>
</reference>
<keyword evidence="1" id="KW-0732">Signal</keyword>
<comment type="caution">
    <text evidence="2">The sequence shown here is derived from an EMBL/GenBank/DDBJ whole genome shotgun (WGS) entry which is preliminary data.</text>
</comment>
<accession>A0A7W3YDS7</accession>
<dbReference type="RefSeq" id="WP_182668164.1">
    <property type="nucleotide sequence ID" value="NZ_JACHTE010000002.1"/>
</dbReference>
<feature type="signal peptide" evidence="1">
    <location>
        <begin position="1"/>
        <end position="23"/>
    </location>
</feature>
<gene>
    <name evidence="2" type="ORF">H4F99_02530</name>
</gene>
<keyword evidence="3" id="KW-1185">Reference proteome</keyword>
<evidence type="ECO:0000256" key="1">
    <source>
        <dbReference type="SAM" id="SignalP"/>
    </source>
</evidence>
<proteinExistence type="predicted"/>
<sequence>MNTSRIALAMGLLAIATWGQGHAQDAAGGCPMLPASTGLSWEYSQAGDADFCRALRADGSEAFGMYIAAKPAFEPKRGDREEESRIDGHEIHWYRTELAGKPDIVARETLVKAGPDRMAHIWIQAEDEQRLQQAIGAAEQLQFNPSQLSSN</sequence>
<organism evidence="2 3">
    <name type="scientific">Marilutibacter penaei</name>
    <dbReference type="NCBI Taxonomy" id="2759900"/>
    <lineage>
        <taxon>Bacteria</taxon>
        <taxon>Pseudomonadati</taxon>
        <taxon>Pseudomonadota</taxon>
        <taxon>Gammaproteobacteria</taxon>
        <taxon>Lysobacterales</taxon>
        <taxon>Lysobacteraceae</taxon>
        <taxon>Marilutibacter</taxon>
    </lineage>
</organism>
<evidence type="ECO:0000313" key="2">
    <source>
        <dbReference type="EMBL" id="MBB1087362.1"/>
    </source>
</evidence>
<feature type="chain" id="PRO_5030678249" evidence="1">
    <location>
        <begin position="24"/>
        <end position="151"/>
    </location>
</feature>
<dbReference type="EMBL" id="JACHTE010000002">
    <property type="protein sequence ID" value="MBB1087362.1"/>
    <property type="molecule type" value="Genomic_DNA"/>
</dbReference>
<name>A0A7W3YDS7_9GAMM</name>
<dbReference type="Proteomes" id="UP000552587">
    <property type="component" value="Unassembled WGS sequence"/>
</dbReference>
<evidence type="ECO:0000313" key="3">
    <source>
        <dbReference type="Proteomes" id="UP000552587"/>
    </source>
</evidence>
<protein>
    <submittedName>
        <fullName evidence="2">Uncharacterized protein</fullName>
    </submittedName>
</protein>